<gene>
    <name evidence="10" type="ORF">N869_07265</name>
</gene>
<dbReference type="GO" id="GO:0005829">
    <property type="term" value="C:cytosol"/>
    <property type="evidence" value="ECO:0007669"/>
    <property type="project" value="TreeGrafter"/>
</dbReference>
<dbReference type="GO" id="GO:0106312">
    <property type="term" value="F:methylenetetrahydrofolate reductase (NADH) activity"/>
    <property type="evidence" value="ECO:0007669"/>
    <property type="project" value="UniProtKB-EC"/>
</dbReference>
<dbReference type="OrthoDB" id="9803687at2"/>
<evidence type="ECO:0000256" key="2">
    <source>
        <dbReference type="ARBA" id="ARBA00004777"/>
    </source>
</evidence>
<evidence type="ECO:0000256" key="5">
    <source>
        <dbReference type="ARBA" id="ARBA00022827"/>
    </source>
</evidence>
<accession>A0A0A0BMA0</accession>
<organism evidence="10 11">
    <name type="scientific">Cellulomonas bogoriensis 69B4 = DSM 16987</name>
    <dbReference type="NCBI Taxonomy" id="1386082"/>
    <lineage>
        <taxon>Bacteria</taxon>
        <taxon>Bacillati</taxon>
        <taxon>Actinomycetota</taxon>
        <taxon>Actinomycetes</taxon>
        <taxon>Micrococcales</taxon>
        <taxon>Cellulomonadaceae</taxon>
        <taxon>Cellulomonas</taxon>
    </lineage>
</organism>
<evidence type="ECO:0000313" key="10">
    <source>
        <dbReference type="EMBL" id="KGM09086.1"/>
    </source>
</evidence>
<dbReference type="GO" id="GO:0035999">
    <property type="term" value="P:tetrahydrofolate interconversion"/>
    <property type="evidence" value="ECO:0007669"/>
    <property type="project" value="UniProtKB-UniPathway"/>
</dbReference>
<dbReference type="AlphaFoldDB" id="A0A0A0BMA0"/>
<comment type="pathway">
    <text evidence="2 8">One-carbon metabolism; tetrahydrofolate interconversion.</text>
</comment>
<evidence type="ECO:0000259" key="9">
    <source>
        <dbReference type="Pfam" id="PF12225"/>
    </source>
</evidence>
<comment type="catalytic activity">
    <reaction evidence="7">
        <text>(6S)-5-methyl-5,6,7,8-tetrahydrofolate + NAD(+) = (6R)-5,10-methylene-5,6,7,8-tetrahydrofolate + NADH + H(+)</text>
        <dbReference type="Rhea" id="RHEA:19821"/>
        <dbReference type="ChEBI" id="CHEBI:15378"/>
        <dbReference type="ChEBI" id="CHEBI:15636"/>
        <dbReference type="ChEBI" id="CHEBI:18608"/>
        <dbReference type="ChEBI" id="CHEBI:57540"/>
        <dbReference type="ChEBI" id="CHEBI:57945"/>
        <dbReference type="EC" id="1.5.1.54"/>
    </reaction>
    <physiologicalReaction direction="right-to-left" evidence="7">
        <dbReference type="Rhea" id="RHEA:19823"/>
    </physiologicalReaction>
</comment>
<comment type="caution">
    <text evidence="10">The sequence shown here is derived from an EMBL/GenBank/DDBJ whole genome shotgun (WGS) entry which is preliminary data.</text>
</comment>
<evidence type="ECO:0000256" key="8">
    <source>
        <dbReference type="RuleBase" id="RU003862"/>
    </source>
</evidence>
<dbReference type="PANTHER" id="PTHR45754:SF3">
    <property type="entry name" value="METHYLENETETRAHYDROFOLATE REDUCTASE (NADPH)"/>
    <property type="match status" value="1"/>
</dbReference>
<keyword evidence="4 8" id="KW-0285">Flavoprotein</keyword>
<name>A0A0A0BMA0_9CELL</name>
<sequence>MTTTAPAPLPLLDVCPKRMQVGPCGGVAADGGCEVRPAQRCTFLGGQPHEGVELPARRVPGEVGVQRGSGRFEAGLAAGRFMVVTEVNGADSADASEFTAAAVRLAQVADVVSITDHSGANVHMGNVAATAHLLAAGVETMPTFTCRDRNRMALQGDLLGVSSLGAQNVLLVSGNHVDVGDSPDAAPVFDLDSTRLIGVAARLRDEGVLDNGRRVDVAPSYLIAAAAHPFAPPYERRAEQVVRKVRAGADVLITQHVFDLPLWRSFLADVQAARPDAPPFHLLAGVAVLPDEATARRVNAGLRGFSIPEATLDRLRRSPDPAREGVRIAAETVQEMRASGGVSGVLLAPVTGRTNALAASDEQVDIVSAVLQEAGMPVTAAARAGVAS</sequence>
<dbReference type="PANTHER" id="PTHR45754">
    <property type="entry name" value="METHYLENETETRAHYDROFOLATE REDUCTASE"/>
    <property type="match status" value="1"/>
</dbReference>
<dbReference type="Proteomes" id="UP000054314">
    <property type="component" value="Unassembled WGS sequence"/>
</dbReference>
<feature type="domain" description="Methylene-tetrahydrofolate reductase C-terminal-like" evidence="9">
    <location>
        <begin position="14"/>
        <end position="43"/>
    </location>
</feature>
<dbReference type="InterPro" id="IPR029041">
    <property type="entry name" value="FAD-linked_oxidoreductase-like"/>
</dbReference>
<keyword evidence="6 8" id="KW-0560">Oxidoreductase</keyword>
<dbReference type="Pfam" id="PF02219">
    <property type="entry name" value="MTHFR"/>
    <property type="match status" value="1"/>
</dbReference>
<comment type="similarity">
    <text evidence="3 8">Belongs to the methylenetetrahydrofolate reductase family.</text>
</comment>
<dbReference type="GO" id="GO:0071949">
    <property type="term" value="F:FAD binding"/>
    <property type="evidence" value="ECO:0007669"/>
    <property type="project" value="TreeGrafter"/>
</dbReference>
<dbReference type="EMBL" id="AXCZ01000217">
    <property type="protein sequence ID" value="KGM09086.1"/>
    <property type="molecule type" value="Genomic_DNA"/>
</dbReference>
<dbReference type="GO" id="GO:0009086">
    <property type="term" value="P:methionine biosynthetic process"/>
    <property type="evidence" value="ECO:0007669"/>
    <property type="project" value="TreeGrafter"/>
</dbReference>
<evidence type="ECO:0000256" key="1">
    <source>
        <dbReference type="ARBA" id="ARBA00001974"/>
    </source>
</evidence>
<evidence type="ECO:0000256" key="7">
    <source>
        <dbReference type="ARBA" id="ARBA00048628"/>
    </source>
</evidence>
<dbReference type="UniPathway" id="UPA00193"/>
<dbReference type="InterPro" id="IPR003171">
    <property type="entry name" value="Mehydrof_redctse-like"/>
</dbReference>
<dbReference type="RefSeq" id="WP_052105570.1">
    <property type="nucleotide sequence ID" value="NZ_AXCZ01000217.1"/>
</dbReference>
<reference evidence="10 11" key="1">
    <citation type="submission" date="2013-08" db="EMBL/GenBank/DDBJ databases">
        <title>Genome sequencing of Cellulomonas bogoriensis 69B4.</title>
        <authorList>
            <person name="Chen F."/>
            <person name="Li Y."/>
            <person name="Wang G."/>
        </authorList>
    </citation>
    <scope>NUCLEOTIDE SEQUENCE [LARGE SCALE GENOMIC DNA]</scope>
    <source>
        <strain evidence="10 11">69B4</strain>
    </source>
</reference>
<evidence type="ECO:0000256" key="4">
    <source>
        <dbReference type="ARBA" id="ARBA00022630"/>
    </source>
</evidence>
<evidence type="ECO:0000256" key="6">
    <source>
        <dbReference type="ARBA" id="ARBA00023002"/>
    </source>
</evidence>
<evidence type="ECO:0000313" key="11">
    <source>
        <dbReference type="Proteomes" id="UP000054314"/>
    </source>
</evidence>
<proteinExistence type="inferred from homology"/>
<dbReference type="Pfam" id="PF12225">
    <property type="entry name" value="DUF5981"/>
    <property type="match status" value="1"/>
</dbReference>
<evidence type="ECO:0000256" key="3">
    <source>
        <dbReference type="ARBA" id="ARBA00006743"/>
    </source>
</evidence>
<dbReference type="InterPro" id="IPR022026">
    <property type="entry name" value="DUF5981"/>
</dbReference>
<keyword evidence="11" id="KW-1185">Reference proteome</keyword>
<keyword evidence="5 8" id="KW-0274">FAD</keyword>
<comment type="cofactor">
    <cofactor evidence="1 8">
        <name>FAD</name>
        <dbReference type="ChEBI" id="CHEBI:57692"/>
    </cofactor>
</comment>
<protein>
    <recommendedName>
        <fullName evidence="8">Methylenetetrahydrofolate reductase</fullName>
    </recommendedName>
</protein>
<dbReference type="SUPFAM" id="SSF51730">
    <property type="entry name" value="FAD-linked oxidoreductase"/>
    <property type="match status" value="1"/>
</dbReference>
<dbReference type="Gene3D" id="3.20.20.220">
    <property type="match status" value="1"/>
</dbReference>